<name>A0A6B2KWH5_9EUKA</name>
<organism evidence="2">
    <name type="scientific">Arcella intermedia</name>
    <dbReference type="NCBI Taxonomy" id="1963864"/>
    <lineage>
        <taxon>Eukaryota</taxon>
        <taxon>Amoebozoa</taxon>
        <taxon>Tubulinea</taxon>
        <taxon>Elardia</taxon>
        <taxon>Arcellinida</taxon>
        <taxon>Sphaerothecina</taxon>
        <taxon>Arcellidae</taxon>
        <taxon>Arcella</taxon>
    </lineage>
</organism>
<reference evidence="2" key="1">
    <citation type="journal article" date="2020" name="J. Eukaryot. Microbiol.">
        <title>De novo Sequencing, Assembly and Annotation of the Transcriptome for the Free-Living Testate Amoeba Arcella intermedia.</title>
        <authorList>
            <person name="Ribeiro G.M."/>
            <person name="Porfirio-Sousa A.L."/>
            <person name="Maurer-Alcala X.X."/>
            <person name="Katz L.A."/>
            <person name="Lahr D.J.G."/>
        </authorList>
    </citation>
    <scope>NUCLEOTIDE SEQUENCE</scope>
</reference>
<feature type="region of interest" description="Disordered" evidence="1">
    <location>
        <begin position="2159"/>
        <end position="2187"/>
    </location>
</feature>
<feature type="compositionally biased region" description="Acidic residues" evidence="1">
    <location>
        <begin position="1235"/>
        <end position="1248"/>
    </location>
</feature>
<evidence type="ECO:0000313" key="2">
    <source>
        <dbReference type="EMBL" id="NDV28975.1"/>
    </source>
</evidence>
<proteinExistence type="predicted"/>
<protein>
    <submittedName>
        <fullName evidence="2">Uncharacterized protein</fullName>
    </submittedName>
</protein>
<sequence length="2187" mass="251414">MYIAKLQPNEDTDISYDHLEKRDYLERLHKFVKTLSAKFNDKKCSVLHHLLQYHLEKEHKDLLSGLLDEFLQIPKRNTYVRSVLIKQAKVETIVQNHFPSVGRFSSVSPIESRQLIQAVFSFLFKDPSVEDFTVYLPYCKYGFLKNTFAETKLLYGIGNQEHYINILRSPNPKKSEMSSSTSNQKEEMIKEEEARMREEQLARKKEELREKLMERKEAKYEMERKMDRKMDRKPSVFNDDDDCDEDMFSRPTKQYITTPAPISSKSSHKKPEERMKLITERVEIEFPASNITHFSAKTPVALEVDLKNIKTLLVKVFEINLANYYKDKQSEVTGDIDLDGLVAQQETVYTYQENPLHRIRRRFEFPSLQKRGIFVIEFIGGGKSSRCVVRKGHLRFIEKLSASGHIFRVFDEELNPVEKSAISLNGKVFKADEHAKILVPYNESGEETKPILLVDEQDNFLTLNSFYHRTESYALDAGIYVNRESLIPGQTTNIVVRSTLYVNDTIIPLQRIEDLSLVTTTKDIDGVEVTNTIQNFILKEDKESIFPFDVPNNMQFLSVKLSGRVKQSSSSGYISVSQSAKFQVNKIDTQTKFHNYLLRKDEAGYHLFTCDKNGDPVKNHTVRISLKSIYITEELSFQLASNEQGIIDLGPLKDIVHLEVPGESWRLLTDYHNLPSILHAKYGENIQVALCNVQQFDRSVAALMEMRNREIIRDCWDLLSYENNMLSIKGLEAGDYELTLKQVLKPGDRNISSYTILIRVARGHSRANFVFNSKRIIELNKHTRPLQLSSVTPFPNESSKDVPPQLTIRLTNTTPNTRVHVLPLQFFPKFDVNTALGRVATPPPNCCNPNNPFPNLFLSGRSLSAEYIYILERRHTNIFPGNNLEKPSMLIHPRAIQATSSSAASVSVGDNFQAAQKSMGSHYAGSKVSTVNHYQVECPSNMDFLKNFPSCLFNLKPDANSSIQIDKKTFQELGSLLQIIVVDEDEFLSSLVGIQKTSISSNDMRLSPERALNPQFHYTEQKHISEILPGQVFRIEDTSYTKVEIYDTISKIFAFYSNLTNNPTLNQFSFILEWDNLSLADKLAKYEQFGCHELHFFLYKKDPKFFEEVVKTILNHKKDKTFMDLYLLGRDLSSYTQPALFSGLNVLEKILLSERVPASKEAILKSIQEMTDMIANNPTKFNQLFGVAIKETENVVVDSDDILRENEKPFPFKQSHTQAPKRNQNRRLFGSSDENSCEDEDDEDDDSDSGSNANRNRCSDEENDIFSSAPMPAFAYQQQQQNVSFPFAQQQQSVSFPYAQQQQSVSFPYAQQQQNLFDDDMIDAIPQRARYTEECEEQCNDIFECDEMEQNNCEDDFFGGESIRPPPNSYNNTFEVFTSNVNQQQAVPILLPTPLLQEDKPKDDFSSYESDDDFDAPIGFGGMPNIGTSSAPRSYQKAQKSAKKVYFEKDLDNQRNANLRDKTREFSERNYYDGYSSKDLIRMSYFWADFAANSKSHFISKYFMYSTRSFTEMICSLAVLDLPLKTPMNHTIQRESSAMTIKPSSAMIVFHKVILKSDVTQQDILVSQNFFDSTNQFAYEKGEKIEIYVKDEFLTHRIYGCKVVLTNVGSVRKRVDVLLQIPVGAIPVANGFFTKSRFIDLPAYSTTNPPLLYYFYFPRPGTFNHFPVHVSQDEKVVAFNAPTTFNVVSSLTKHDTKSWAFLSQMASTKELLDFLETANMSNLNLSWMAWRMKKRDVFNKIIALLKKRFIYDSVLWSYGLYHNDTDVIFQYLQSTSIPSLVGPYLQTALVDTSNPIDSRLFEYFEYGPIINSRAHQLNPTIANMKFKSQYIMFLNTLCFTPQIGKAELMACVYYLLLQDRINDAKNLFFRISPRNKMEQEEEQAEINPSDIENQSSVMELELQYDYLNAYLDFFNDDPQIARKIAKKYSQFPLPRWQKMFAEIDKQLREKETKEVLEQDVDINEELEPELDFEVEGSLILINYENVKECTAKFYKMDIELLFSSSPFVQQNLGNFSYVKPNISLTIPLPADAELHSIDLPAECQNSNVMIEFSCGKITKVKPHFSHNLFVKAYPDQGIIKVCSKTTGQPLAKSYVKVFAKLLNGTIAFYKDGYTDLRGKFDYMQLSTDAVGSIECWSVLVISEAFGTTISEVVNSKREGYMPSKPTKSYNQKAKEKRKKEAYFAKKK</sequence>
<feature type="region of interest" description="Disordered" evidence="1">
    <location>
        <begin position="1208"/>
        <end position="1265"/>
    </location>
</feature>
<feature type="compositionally biased region" description="Basic and acidic residues" evidence="1">
    <location>
        <begin position="2178"/>
        <end position="2187"/>
    </location>
</feature>
<dbReference type="EMBL" id="GIBP01000006">
    <property type="protein sequence ID" value="NDV28975.1"/>
    <property type="molecule type" value="Transcribed_RNA"/>
</dbReference>
<evidence type="ECO:0000256" key="1">
    <source>
        <dbReference type="SAM" id="MobiDB-lite"/>
    </source>
</evidence>
<accession>A0A6B2KWH5</accession>
<feature type="region of interest" description="Disordered" evidence="1">
    <location>
        <begin position="170"/>
        <end position="191"/>
    </location>
</feature>
<feature type="region of interest" description="Disordered" evidence="1">
    <location>
        <begin position="223"/>
        <end position="244"/>
    </location>
</feature>
<feature type="compositionally biased region" description="Basic and acidic residues" evidence="1">
    <location>
        <begin position="223"/>
        <end position="234"/>
    </location>
</feature>